<evidence type="ECO:0000313" key="2">
    <source>
        <dbReference type="EMBL" id="KAK5966754.1"/>
    </source>
</evidence>
<gene>
    <name evidence="2" type="ORF">GCK32_000493</name>
</gene>
<sequence>MLVGFISIIAMLLACLIVFIAALHNRVCRAQQTVWDHTTPFSVGLNEITFSKYSIENYYTDKHCLSFLTLRGTESTCTKYFLLVDDWYSFERRTWDKGYDAGDCKKVEFYNSVLVLIKYDVMKDTSPKLVGTYSKTRDRLYYIDHENKRMMVTNFKRRISLGLMAASRYEVMCAVARKY</sequence>
<keyword evidence="3" id="KW-1185">Reference proteome</keyword>
<evidence type="ECO:0000313" key="3">
    <source>
        <dbReference type="Proteomes" id="UP001331761"/>
    </source>
</evidence>
<protein>
    <recommendedName>
        <fullName evidence="4">Lipocalin</fullName>
    </recommendedName>
</protein>
<dbReference type="Proteomes" id="UP001331761">
    <property type="component" value="Unassembled WGS sequence"/>
</dbReference>
<reference evidence="2 3" key="1">
    <citation type="submission" date="2019-10" db="EMBL/GenBank/DDBJ databases">
        <title>Assembly and Annotation for the nematode Trichostrongylus colubriformis.</title>
        <authorList>
            <person name="Martin J."/>
        </authorList>
    </citation>
    <scope>NUCLEOTIDE SEQUENCE [LARGE SCALE GENOMIC DNA]</scope>
    <source>
        <strain evidence="2">G859</strain>
        <tissue evidence="2">Whole worm</tissue>
    </source>
</reference>
<dbReference type="AlphaFoldDB" id="A0AAN8IW11"/>
<feature type="signal peptide" evidence="1">
    <location>
        <begin position="1"/>
        <end position="30"/>
    </location>
</feature>
<evidence type="ECO:0008006" key="4">
    <source>
        <dbReference type="Google" id="ProtNLM"/>
    </source>
</evidence>
<dbReference type="EMBL" id="WIXE01023159">
    <property type="protein sequence ID" value="KAK5966754.1"/>
    <property type="molecule type" value="Genomic_DNA"/>
</dbReference>
<feature type="chain" id="PRO_5042928939" description="Lipocalin" evidence="1">
    <location>
        <begin position="31"/>
        <end position="179"/>
    </location>
</feature>
<evidence type="ECO:0000256" key="1">
    <source>
        <dbReference type="SAM" id="SignalP"/>
    </source>
</evidence>
<keyword evidence="1" id="KW-0732">Signal</keyword>
<comment type="caution">
    <text evidence="2">The sequence shown here is derived from an EMBL/GenBank/DDBJ whole genome shotgun (WGS) entry which is preliminary data.</text>
</comment>
<organism evidence="2 3">
    <name type="scientific">Trichostrongylus colubriformis</name>
    <name type="common">Black scour worm</name>
    <dbReference type="NCBI Taxonomy" id="6319"/>
    <lineage>
        <taxon>Eukaryota</taxon>
        <taxon>Metazoa</taxon>
        <taxon>Ecdysozoa</taxon>
        <taxon>Nematoda</taxon>
        <taxon>Chromadorea</taxon>
        <taxon>Rhabditida</taxon>
        <taxon>Rhabditina</taxon>
        <taxon>Rhabditomorpha</taxon>
        <taxon>Strongyloidea</taxon>
        <taxon>Trichostrongylidae</taxon>
        <taxon>Trichostrongylus</taxon>
    </lineage>
</organism>
<name>A0AAN8IW11_TRICO</name>
<proteinExistence type="predicted"/>
<accession>A0AAN8IW11</accession>